<comment type="similarity">
    <text evidence="1">Belongs to the short-chain dehydrogenases/reductases (SDR) family.</text>
</comment>
<dbReference type="FunFam" id="3.40.50.720:FF:000084">
    <property type="entry name" value="Short-chain dehydrogenase reductase"/>
    <property type="match status" value="1"/>
</dbReference>
<evidence type="ECO:0000313" key="8">
    <source>
        <dbReference type="EMBL" id="CAB4969966.1"/>
    </source>
</evidence>
<dbReference type="InterPro" id="IPR036291">
    <property type="entry name" value="NAD(P)-bd_dom_sf"/>
</dbReference>
<dbReference type="EMBL" id="CAFBOL010000001">
    <property type="protein sequence ID" value="CAB4969966.1"/>
    <property type="molecule type" value="Genomic_DNA"/>
</dbReference>
<evidence type="ECO:0000313" key="5">
    <source>
        <dbReference type="EMBL" id="CAB4750329.1"/>
    </source>
</evidence>
<accession>A0A6J6ZQ96</accession>
<dbReference type="GO" id="GO:0016491">
    <property type="term" value="F:oxidoreductase activity"/>
    <property type="evidence" value="ECO:0007669"/>
    <property type="project" value="UniProtKB-KW"/>
</dbReference>
<dbReference type="PRINTS" id="PR00081">
    <property type="entry name" value="GDHRDH"/>
</dbReference>
<evidence type="ECO:0000259" key="3">
    <source>
        <dbReference type="SMART" id="SM00822"/>
    </source>
</evidence>
<dbReference type="EMBL" id="CAFAAV010000099">
    <property type="protein sequence ID" value="CAB4821288.1"/>
    <property type="molecule type" value="Genomic_DNA"/>
</dbReference>
<name>A0A6J6ZQ96_9ZZZZ</name>
<dbReference type="InterPro" id="IPR057326">
    <property type="entry name" value="KR_dom"/>
</dbReference>
<evidence type="ECO:0000313" key="6">
    <source>
        <dbReference type="EMBL" id="CAB4821288.1"/>
    </source>
</evidence>
<organism evidence="6">
    <name type="scientific">freshwater metagenome</name>
    <dbReference type="NCBI Taxonomy" id="449393"/>
    <lineage>
        <taxon>unclassified sequences</taxon>
        <taxon>metagenomes</taxon>
        <taxon>ecological metagenomes</taxon>
    </lineage>
</organism>
<evidence type="ECO:0000313" key="4">
    <source>
        <dbReference type="EMBL" id="CAB4365598.1"/>
    </source>
</evidence>
<reference evidence="6" key="1">
    <citation type="submission" date="2020-05" db="EMBL/GenBank/DDBJ databases">
        <authorList>
            <person name="Chiriac C."/>
            <person name="Salcher M."/>
            <person name="Ghai R."/>
            <person name="Kavagutti S V."/>
        </authorList>
    </citation>
    <scope>NUCLEOTIDE SEQUENCE</scope>
</reference>
<dbReference type="PANTHER" id="PTHR24321:SF14">
    <property type="entry name" value="SHORT-CHAIN TYPE DEHYDROGENASE_REDUCTASE BLR2146-RELATED"/>
    <property type="match status" value="1"/>
</dbReference>
<feature type="domain" description="Ketoreductase" evidence="3">
    <location>
        <begin position="7"/>
        <end position="191"/>
    </location>
</feature>
<proteinExistence type="inferred from homology"/>
<dbReference type="SUPFAM" id="SSF51735">
    <property type="entry name" value="NAD(P)-binding Rossmann-fold domains"/>
    <property type="match status" value="1"/>
</dbReference>
<sequence length="269" mass="27192">MGRVQGKIAIVTGAASGIGAATAQLLAEHGARVVVADLDAEKAEAHAASIRAAGHDAIAIGFDLGDEDSIAALIERTVAEFGGLDILHNNAAAVMLAAQEDGPIGAAKASVWDDTMRINARGTALAIKHAAPHMVARGGGSIINTSSGAGLLGDLGHAAYGASKAAINAITMYAATEFGKQGVRVNAIAPGLIVIPGKKTSDHSGSLLDIIVANMLTTRAGAPLDIAYMVLYLASDESEYVTGQVLCVDGGMAAHQPYISEMRALFAAG</sequence>
<dbReference type="Gene3D" id="3.40.50.720">
    <property type="entry name" value="NAD(P)-binding Rossmann-like Domain"/>
    <property type="match status" value="1"/>
</dbReference>
<dbReference type="Pfam" id="PF13561">
    <property type="entry name" value="adh_short_C2"/>
    <property type="match status" value="1"/>
</dbReference>
<dbReference type="AlphaFoldDB" id="A0A6J6ZQ96"/>
<dbReference type="EMBL" id="CAESGF010000037">
    <property type="protein sequence ID" value="CAB4365598.1"/>
    <property type="molecule type" value="Genomic_DNA"/>
</dbReference>
<evidence type="ECO:0000256" key="2">
    <source>
        <dbReference type="ARBA" id="ARBA00023002"/>
    </source>
</evidence>
<dbReference type="EMBL" id="CAEZYF010000041">
    <property type="protein sequence ID" value="CAB4750329.1"/>
    <property type="molecule type" value="Genomic_DNA"/>
</dbReference>
<evidence type="ECO:0000313" key="7">
    <source>
        <dbReference type="EMBL" id="CAB4848950.1"/>
    </source>
</evidence>
<dbReference type="SMART" id="SM00822">
    <property type="entry name" value="PKS_KR"/>
    <property type="match status" value="1"/>
</dbReference>
<dbReference type="PANTHER" id="PTHR24321">
    <property type="entry name" value="DEHYDROGENASES, SHORT CHAIN"/>
    <property type="match status" value="1"/>
</dbReference>
<gene>
    <name evidence="5" type="ORF">UFOPK2656_03504</name>
    <name evidence="6" type="ORF">UFOPK3099_01398</name>
    <name evidence="7" type="ORF">UFOPK3267_00824</name>
    <name evidence="8" type="ORF">UFOPK3931_00015</name>
    <name evidence="4" type="ORF">UFOPK4189_03340</name>
</gene>
<keyword evidence="2" id="KW-0560">Oxidoreductase</keyword>
<dbReference type="PRINTS" id="PR00080">
    <property type="entry name" value="SDRFAMILY"/>
</dbReference>
<dbReference type="EMBL" id="CAFBIY010000032">
    <property type="protein sequence ID" value="CAB4848950.1"/>
    <property type="molecule type" value="Genomic_DNA"/>
</dbReference>
<evidence type="ECO:0000256" key="1">
    <source>
        <dbReference type="ARBA" id="ARBA00006484"/>
    </source>
</evidence>
<dbReference type="InterPro" id="IPR002347">
    <property type="entry name" value="SDR_fam"/>
</dbReference>
<protein>
    <submittedName>
        <fullName evidence="6">Unannotated protein</fullName>
    </submittedName>
</protein>